<protein>
    <recommendedName>
        <fullName evidence="5">Vps41 beta-propeller domain-containing protein</fullName>
    </recommendedName>
</protein>
<dbReference type="GO" id="GO:0016236">
    <property type="term" value="P:macroautophagy"/>
    <property type="evidence" value="ECO:0007669"/>
    <property type="project" value="TreeGrafter"/>
</dbReference>
<dbReference type="FunFam" id="1.25.40.10:FF:000510">
    <property type="entry name" value="Vacuolar assembly protein, putative"/>
    <property type="match status" value="1"/>
</dbReference>
<dbReference type="OMA" id="CYIRLQD"/>
<dbReference type="PANTHER" id="PTHR12616:SF1">
    <property type="entry name" value="VACUOLAR PROTEIN SORTING-ASSOCIATED PROTEIN 41 HOMOLOG"/>
    <property type="match status" value="1"/>
</dbReference>
<feature type="region of interest" description="Disordered" evidence="4">
    <location>
        <begin position="502"/>
        <end position="548"/>
    </location>
</feature>
<dbReference type="InterPro" id="IPR011990">
    <property type="entry name" value="TPR-like_helical_dom_sf"/>
</dbReference>
<dbReference type="Gene3D" id="1.25.40.10">
    <property type="entry name" value="Tetratricopeptide repeat domain"/>
    <property type="match status" value="1"/>
</dbReference>
<evidence type="ECO:0000256" key="3">
    <source>
        <dbReference type="PROSITE-ProRule" id="PRU01006"/>
    </source>
</evidence>
<gene>
    <name evidence="6" type="ORF">MYCTH_2305937</name>
</gene>
<evidence type="ECO:0000313" key="6">
    <source>
        <dbReference type="EMBL" id="AEO58532.1"/>
    </source>
</evidence>
<keyword evidence="2" id="KW-0653">Protein transport</keyword>
<feature type="domain" description="Vps41 beta-propeller" evidence="5">
    <location>
        <begin position="433"/>
        <end position="580"/>
    </location>
</feature>
<dbReference type="InterPro" id="IPR036322">
    <property type="entry name" value="WD40_repeat_dom_sf"/>
</dbReference>
<accession>G2QGB8</accession>
<dbReference type="GO" id="GO:0006623">
    <property type="term" value="P:protein targeting to vacuole"/>
    <property type="evidence" value="ECO:0007669"/>
    <property type="project" value="InterPro"/>
</dbReference>
<dbReference type="FunCoup" id="G2QGB8">
    <property type="interactions" value="644"/>
</dbReference>
<dbReference type="GO" id="GO:0009267">
    <property type="term" value="P:cellular response to starvation"/>
    <property type="evidence" value="ECO:0007669"/>
    <property type="project" value="TreeGrafter"/>
</dbReference>
<dbReference type="InterPro" id="IPR057780">
    <property type="entry name" value="Beta-prop_Vps41"/>
</dbReference>
<dbReference type="GO" id="GO:0005770">
    <property type="term" value="C:late endosome"/>
    <property type="evidence" value="ECO:0007669"/>
    <property type="project" value="TreeGrafter"/>
</dbReference>
<dbReference type="Gene3D" id="2.130.10.10">
    <property type="entry name" value="YVTN repeat-like/Quinoprotein amine dehydrogenase"/>
    <property type="match status" value="1"/>
</dbReference>
<dbReference type="PANTHER" id="PTHR12616">
    <property type="entry name" value="VACUOLAR PROTEIN SORTING VPS41"/>
    <property type="match status" value="1"/>
</dbReference>
<feature type="repeat" description="CHCR" evidence="3">
    <location>
        <begin position="950"/>
        <end position="1110"/>
    </location>
</feature>
<keyword evidence="7" id="KW-1185">Reference proteome</keyword>
<dbReference type="InterPro" id="IPR000547">
    <property type="entry name" value="Clathrin_H-chain/VPS_repeat"/>
</dbReference>
<name>G2QGB8_THET4</name>
<dbReference type="OrthoDB" id="244107at2759"/>
<dbReference type="InterPro" id="IPR015943">
    <property type="entry name" value="WD40/YVTN_repeat-like_dom_sf"/>
</dbReference>
<evidence type="ECO:0000259" key="5">
    <source>
        <dbReference type="Pfam" id="PF23411"/>
    </source>
</evidence>
<dbReference type="GO" id="GO:0034058">
    <property type="term" value="P:endosomal vesicle fusion"/>
    <property type="evidence" value="ECO:0007669"/>
    <property type="project" value="TreeGrafter"/>
</dbReference>
<dbReference type="Proteomes" id="UP000007322">
    <property type="component" value="Chromosome 4"/>
</dbReference>
<dbReference type="eggNOG" id="KOG2066">
    <property type="taxonomic scope" value="Eukaryota"/>
</dbReference>
<dbReference type="PROSITE" id="PS50236">
    <property type="entry name" value="CHCR"/>
    <property type="match status" value="1"/>
</dbReference>
<feature type="compositionally biased region" description="Low complexity" evidence="4">
    <location>
        <begin position="1217"/>
        <end position="1245"/>
    </location>
</feature>
<evidence type="ECO:0000256" key="4">
    <source>
        <dbReference type="SAM" id="MobiDB-lite"/>
    </source>
</evidence>
<feature type="region of interest" description="Disordered" evidence="4">
    <location>
        <begin position="621"/>
        <end position="641"/>
    </location>
</feature>
<evidence type="ECO:0000256" key="1">
    <source>
        <dbReference type="ARBA" id="ARBA00022448"/>
    </source>
</evidence>
<dbReference type="GeneID" id="11510067"/>
<feature type="region of interest" description="Disordered" evidence="4">
    <location>
        <begin position="176"/>
        <end position="221"/>
    </location>
</feature>
<dbReference type="RefSeq" id="XP_003663777.1">
    <property type="nucleotide sequence ID" value="XM_003663729.1"/>
</dbReference>
<evidence type="ECO:0000256" key="2">
    <source>
        <dbReference type="ARBA" id="ARBA00022927"/>
    </source>
</evidence>
<dbReference type="STRING" id="573729.G2QGB8"/>
<dbReference type="Pfam" id="PF23556">
    <property type="entry name" value="TPR_Vps41"/>
    <property type="match status" value="1"/>
</dbReference>
<reference evidence="6 7" key="1">
    <citation type="journal article" date="2011" name="Nat. Biotechnol.">
        <title>Comparative genomic analysis of the thermophilic biomass-degrading fungi Myceliophthora thermophila and Thielavia terrestris.</title>
        <authorList>
            <person name="Berka R.M."/>
            <person name="Grigoriev I.V."/>
            <person name="Otillar R."/>
            <person name="Salamov A."/>
            <person name="Grimwood J."/>
            <person name="Reid I."/>
            <person name="Ishmael N."/>
            <person name="John T."/>
            <person name="Darmond C."/>
            <person name="Moisan M.-C."/>
            <person name="Henrissat B."/>
            <person name="Coutinho P.M."/>
            <person name="Lombard V."/>
            <person name="Natvig D.O."/>
            <person name="Lindquist E."/>
            <person name="Schmutz J."/>
            <person name="Lucas S."/>
            <person name="Harris P."/>
            <person name="Powlowski J."/>
            <person name="Bellemare A."/>
            <person name="Taylor D."/>
            <person name="Butler G."/>
            <person name="de Vries R.P."/>
            <person name="Allijn I.E."/>
            <person name="van den Brink J."/>
            <person name="Ushinsky S."/>
            <person name="Storms R."/>
            <person name="Powell A.J."/>
            <person name="Paulsen I.T."/>
            <person name="Elbourne L.D.H."/>
            <person name="Baker S.E."/>
            <person name="Magnuson J."/>
            <person name="LaBoissiere S."/>
            <person name="Clutterbuck A.J."/>
            <person name="Martinez D."/>
            <person name="Wogulis M."/>
            <person name="de Leon A.L."/>
            <person name="Rey M.W."/>
            <person name="Tsang A."/>
        </authorList>
    </citation>
    <scope>NUCLEOTIDE SEQUENCE [LARGE SCALE GENOMIC DNA]</scope>
    <source>
        <strain evidence="7">ATCC 42464 / BCRC 31852 / DSM 1799</strain>
    </source>
</reference>
<sequence>MTDSSPQPGDNDRQETSETQPSPGCATDRDTSVTKAGTPGDAPLSSSQSATMAENCPGTTEGLSTDNRDGSDDDEEDDEGDEDEEEEDEEDEEDEEEEEEDEEPKLKYARLTQHLGPVYRNGDATSAFLVAGDKMIVGTHNGNIHVVQLPALQSIRVYHAHSASVTSIAISPFPPPLPTARGEAAPRSVPGSPLRPPTETSEGHAPPAAASRRPREPPLVPNIPSNNIYIATSSMDGNICVQSLVDPKDVQLRNFARPVQAVALSPEYKHDKMYLSGGLAGQLVLTVGAPTGRSTSMTTGATAQASGWLGSMVGAGTGKDTVLHSGEGTINTIKWSLSGKYVAWQNEHGVKIMRTKLHLDHADADDAWKRIGHIDRPQTEEWETMAGVWKARIEWIDEQAVEHDETPTDRAEVVLSPAAESLRQQQLKSSRKIERLLVGWGGTIWIVHIHPGGIGTGRNAGERSAGRAEIVKILRMDCIISGLSLYTQTLLLVLAYCLPDEDEEEEDGRETRGHVRSLSEASRENRRSGGIPRRQNNQPPELRLIDLSSQAEVDKDGLTISRYERLSSNDYHLGILPAQNAAAAASSRGALETLAGLGSEMLNAALNPLSLFSSAASVMSRGSDGASGTNVPPPASRTGRASVHPHLLKPGVKIFIHSPYDCVLATRRDLGDHLAWLLDHHQYQQAWQLVDEHPEIMAGAPDATPSSPQHTHSTDDFYDDSASVTEGMRSFYSAAEKEKRRIGELWIQDIIETGDWARAGQVCGKVLGTPDRWEKWVWTFAGANKFDEIVNYIPTERTRPPMPGTLYEVMLGHYLQVNKPRFRELLERWSPDLYDVSAITTVLENQLKYRDVREDSVEDGEVGRDWRIVMESLAKLHEANGRNREALRCHIRLQDADSAMRLIKEGHLADAVADDIPSFIGLRVPQGQAGKMSQAELEEATAEAITLLVDEAQHGLVKPEDVVSQLQEKSLDLYTFFYLRGLWRGEGIHEHSDESRARLATDSKSLVDHFADLAVHLFAMYEQPLLMDFLKTSTAYAFEKAAQECEVRNYVPELVYLYSKTGQTKRALYLIIDRLGDVSRAIAFAKEQDDPDLWEDLLTYSMDKPRFIRALLEEVGTAINPITLVRRIPEGLEIEGLREGLKHIMKEHEIQYSICEGVAKVLRSEVAAAQRLLRMGQRRGVKFEVAPPGDLPYENEKDVPLPAVEAAAPPPPPPPAENRSSAAAEQAPPAQTNGDAAAAAAVARPASDSRKARKWAPGHCAECLEPFVPWETETLVGFACGHVFHVSHLLRRLRPGEEEEVDEVLLRGIAEPRASATHLVGAKVTHARLLRDRIAGGCPVCVCADKGGEGRY</sequence>
<organism evidence="6 7">
    <name type="scientific">Thermothelomyces thermophilus (strain ATCC 42464 / BCRC 31852 / DSM 1799)</name>
    <name type="common">Sporotrichum thermophile</name>
    <dbReference type="NCBI Taxonomy" id="573729"/>
    <lineage>
        <taxon>Eukaryota</taxon>
        <taxon>Fungi</taxon>
        <taxon>Dikarya</taxon>
        <taxon>Ascomycota</taxon>
        <taxon>Pezizomycotina</taxon>
        <taxon>Sordariomycetes</taxon>
        <taxon>Sordariomycetidae</taxon>
        <taxon>Sordariales</taxon>
        <taxon>Chaetomiaceae</taxon>
        <taxon>Thermothelomyces</taxon>
    </lineage>
</organism>
<dbReference type="InterPro" id="IPR045111">
    <property type="entry name" value="Vps41/Vps8"/>
</dbReference>
<dbReference type="SUPFAM" id="SSF50978">
    <property type="entry name" value="WD40 repeat-like"/>
    <property type="match status" value="1"/>
</dbReference>
<dbReference type="CDD" id="cd16448">
    <property type="entry name" value="RING-H2"/>
    <property type="match status" value="1"/>
</dbReference>
<dbReference type="InParanoid" id="G2QGB8"/>
<dbReference type="GO" id="GO:0030897">
    <property type="term" value="C:HOPS complex"/>
    <property type="evidence" value="ECO:0007669"/>
    <property type="project" value="TreeGrafter"/>
</dbReference>
<dbReference type="SMART" id="SM00299">
    <property type="entry name" value="CLH"/>
    <property type="match status" value="1"/>
</dbReference>
<dbReference type="Pfam" id="PF23411">
    <property type="entry name" value="Beta-prop_Vps41"/>
    <property type="match status" value="2"/>
</dbReference>
<keyword evidence="1" id="KW-0813">Transport</keyword>
<feature type="compositionally biased region" description="Polar residues" evidence="4">
    <location>
        <begin position="44"/>
        <end position="65"/>
    </location>
</feature>
<feature type="region of interest" description="Disordered" evidence="4">
    <location>
        <begin position="1203"/>
        <end position="1245"/>
    </location>
</feature>
<feature type="domain" description="Vps41 beta-propeller" evidence="5">
    <location>
        <begin position="227"/>
        <end position="357"/>
    </location>
</feature>
<dbReference type="EMBL" id="CP003005">
    <property type="protein sequence ID" value="AEO58532.1"/>
    <property type="molecule type" value="Genomic_DNA"/>
</dbReference>
<evidence type="ECO:0000313" key="7">
    <source>
        <dbReference type="Proteomes" id="UP000007322"/>
    </source>
</evidence>
<feature type="compositionally biased region" description="Acidic residues" evidence="4">
    <location>
        <begin position="71"/>
        <end position="103"/>
    </location>
</feature>
<dbReference type="VEuPathDB" id="FungiDB:MYCTH_2305937"/>
<feature type="region of interest" description="Disordered" evidence="4">
    <location>
        <begin position="1"/>
        <end position="107"/>
    </location>
</feature>
<dbReference type="KEGG" id="mtm:MYCTH_2305937"/>
<dbReference type="HOGENOM" id="CLU_001285_0_0_1"/>
<proteinExistence type="predicted"/>